<protein>
    <submittedName>
        <fullName evidence="3">PKD domain-containing protein</fullName>
    </submittedName>
</protein>
<dbReference type="InterPro" id="IPR035986">
    <property type="entry name" value="PKD_dom_sf"/>
</dbReference>
<evidence type="ECO:0000313" key="4">
    <source>
        <dbReference type="Proteomes" id="UP000832097"/>
    </source>
</evidence>
<dbReference type="Pfam" id="PF18911">
    <property type="entry name" value="PKD_4"/>
    <property type="match status" value="1"/>
</dbReference>
<organism evidence="3 4">
    <name type="scientific">Agromyces larvae</name>
    <dbReference type="NCBI Taxonomy" id="2929802"/>
    <lineage>
        <taxon>Bacteria</taxon>
        <taxon>Bacillati</taxon>
        <taxon>Actinomycetota</taxon>
        <taxon>Actinomycetes</taxon>
        <taxon>Micrococcales</taxon>
        <taxon>Microbacteriaceae</taxon>
        <taxon>Agromyces</taxon>
    </lineage>
</organism>
<gene>
    <name evidence="3" type="ORF">MTO99_07180</name>
</gene>
<evidence type="ECO:0000259" key="2">
    <source>
        <dbReference type="PROSITE" id="PS50093"/>
    </source>
</evidence>
<evidence type="ECO:0000256" key="1">
    <source>
        <dbReference type="SAM" id="Phobius"/>
    </source>
</evidence>
<dbReference type="InterPro" id="IPR013783">
    <property type="entry name" value="Ig-like_fold"/>
</dbReference>
<keyword evidence="1" id="KW-0472">Membrane</keyword>
<dbReference type="CDD" id="cd00146">
    <property type="entry name" value="PKD"/>
    <property type="match status" value="1"/>
</dbReference>
<keyword evidence="1" id="KW-0812">Transmembrane</keyword>
<dbReference type="SMART" id="SM00089">
    <property type="entry name" value="PKD"/>
    <property type="match status" value="1"/>
</dbReference>
<feature type="transmembrane region" description="Helical" evidence="1">
    <location>
        <begin position="463"/>
        <end position="483"/>
    </location>
</feature>
<dbReference type="InterPro" id="IPR015943">
    <property type="entry name" value="WD40/YVTN_repeat-like_dom_sf"/>
</dbReference>
<dbReference type="InterPro" id="IPR051200">
    <property type="entry name" value="Host-pathogen_enzymatic-act"/>
</dbReference>
<keyword evidence="1" id="KW-1133">Transmembrane helix</keyword>
<dbReference type="SUPFAM" id="SSF51004">
    <property type="entry name" value="C-terminal (heme d1) domain of cytochrome cd1-nitrite reductase"/>
    <property type="match status" value="1"/>
</dbReference>
<dbReference type="InterPro" id="IPR000601">
    <property type="entry name" value="PKD_dom"/>
</dbReference>
<accession>A0ABY4C265</accession>
<sequence length="492" mass="49457">MGERGGGWRRAAISGIGVLGTLAVLALAGGAAPAASQESGRPAGSWLGLASDNGVPSIDPFDTLTLETAGFGPGVAGLPDGALPAAVAFAPDGRTAYIADLQDDGGILVVDTQALTVTGSIPLGAATLDLAVSADGSLVVATVLGRGVVVVNPATATVVRDIALDPVDTIAESVAIAPDGSQVYVTRSDGGLDIFDPATAALQFSLVIPAATMATVTPDGSTVFVVSALTEEVIGIDPRTGFERSRSAVEAGLRVYASPNGGPVVVTSVIQYEDDSVDGFTSDVDAVTGVETRRVLQDVPTPFLTFTPDGARLVGQVLGQLSLSVIDRATFEQGDEVPHQTNGLAIAPDQAPVAVLVAPSVTGLGSDTVLDASGSFSPTGSIVRWDWDFGDGTTVSTTEPVVHHRYEHPGAHTVRVTVTNSAGTSTEVVHTGKQVLRNGGPSAIATATAEVRGLAATGVDPSATVLLVGALLALGAALGAASVRRSAPRNRA</sequence>
<feature type="domain" description="PKD" evidence="2">
    <location>
        <begin position="351"/>
        <end position="426"/>
    </location>
</feature>
<dbReference type="Gene3D" id="2.130.10.10">
    <property type="entry name" value="YVTN repeat-like/Quinoprotein amine dehydrogenase"/>
    <property type="match status" value="1"/>
</dbReference>
<dbReference type="EMBL" id="CP094528">
    <property type="protein sequence ID" value="UOE45532.1"/>
    <property type="molecule type" value="Genomic_DNA"/>
</dbReference>
<dbReference type="InterPro" id="IPR022409">
    <property type="entry name" value="PKD/Chitinase_dom"/>
</dbReference>
<dbReference type="Proteomes" id="UP000832097">
    <property type="component" value="Chromosome"/>
</dbReference>
<dbReference type="RefSeq" id="WP_243558131.1">
    <property type="nucleotide sequence ID" value="NZ_CP094528.1"/>
</dbReference>
<dbReference type="PANTHER" id="PTHR47197:SF3">
    <property type="entry name" value="DIHYDRO-HEME D1 DEHYDROGENASE"/>
    <property type="match status" value="1"/>
</dbReference>
<proteinExistence type="predicted"/>
<reference evidence="3 4" key="1">
    <citation type="submission" date="2022-03" db="EMBL/GenBank/DDBJ databases">
        <title>Mucilaginibacter sp. isolated from the gut of Protaetia brevitarsis seulensis larvae.</title>
        <authorList>
            <person name="Won M."/>
            <person name="Kim S.-J."/>
            <person name="Kwon S.-W."/>
        </authorList>
    </citation>
    <scope>NUCLEOTIDE SEQUENCE [LARGE SCALE GENOMIC DNA]</scope>
    <source>
        <strain evidence="3 4">CFWR-12</strain>
    </source>
</reference>
<dbReference type="PANTHER" id="PTHR47197">
    <property type="entry name" value="PROTEIN NIRF"/>
    <property type="match status" value="1"/>
</dbReference>
<name>A0ABY4C265_9MICO</name>
<dbReference type="PROSITE" id="PS50093">
    <property type="entry name" value="PKD"/>
    <property type="match status" value="1"/>
</dbReference>
<evidence type="ECO:0000313" key="3">
    <source>
        <dbReference type="EMBL" id="UOE45532.1"/>
    </source>
</evidence>
<dbReference type="SUPFAM" id="SSF49299">
    <property type="entry name" value="PKD domain"/>
    <property type="match status" value="1"/>
</dbReference>
<dbReference type="InterPro" id="IPR011048">
    <property type="entry name" value="Haem_d1_sf"/>
</dbReference>
<keyword evidence="4" id="KW-1185">Reference proteome</keyword>
<dbReference type="Gene3D" id="2.60.40.10">
    <property type="entry name" value="Immunoglobulins"/>
    <property type="match status" value="1"/>
</dbReference>